<evidence type="ECO:0000256" key="3">
    <source>
        <dbReference type="SAM" id="SignalP"/>
    </source>
</evidence>
<evidence type="ECO:0000256" key="1">
    <source>
        <dbReference type="ARBA" id="ARBA00004613"/>
    </source>
</evidence>
<proteinExistence type="predicted"/>
<feature type="signal peptide" evidence="3">
    <location>
        <begin position="1"/>
        <end position="31"/>
    </location>
</feature>
<comment type="caution">
    <text evidence="5">The sequence shown here is derived from an EMBL/GenBank/DDBJ whole genome shotgun (WGS) entry which is preliminary data.</text>
</comment>
<keyword evidence="2" id="KW-0964">Secreted</keyword>
<reference evidence="5 6" key="1">
    <citation type="submission" date="2019-07" db="EMBL/GenBank/DDBJ databases">
        <title>Draft genome assembly of a fouling barnacle, Amphibalanus amphitrite (Darwin, 1854): The first reference genome for Thecostraca.</title>
        <authorList>
            <person name="Kim W."/>
        </authorList>
    </citation>
    <scope>NUCLEOTIDE SEQUENCE [LARGE SCALE GENOMIC DNA]</scope>
    <source>
        <strain evidence="5">SNU_AA5</strain>
        <tissue evidence="5">Soma without cirri and trophi</tissue>
    </source>
</reference>
<dbReference type="SMART" id="SM01318">
    <property type="entry name" value="SVWC"/>
    <property type="match status" value="2"/>
</dbReference>
<evidence type="ECO:0000313" key="5">
    <source>
        <dbReference type="EMBL" id="KAF0308773.1"/>
    </source>
</evidence>
<sequence length="220" mass="23840">MSLSLQPLRLAGRHVLLLVCLVSVLARLVSATFEFDSIRIPSDDAGCYDADRNISRASGEQWLLADCGGVAHCGGGYIVRSSCPEPAECRRIDDGDATATFPRCCPRLACDLCHSEQLGRQFSLGSHWTESPCVKKSCQLSGSDMVDVRVEMCEPLGPPPSLDCEVMLQDESRGEFPLCCARYRCPGLCRSGGRWVSVGHRGDSCHEPAGDTDSGSWGPW</sequence>
<dbReference type="Proteomes" id="UP000440578">
    <property type="component" value="Unassembled WGS sequence"/>
</dbReference>
<evidence type="ECO:0000256" key="2">
    <source>
        <dbReference type="ARBA" id="ARBA00022525"/>
    </source>
</evidence>
<dbReference type="InterPro" id="IPR029277">
    <property type="entry name" value="SVWC_dom"/>
</dbReference>
<feature type="domain" description="Single" evidence="4">
    <location>
        <begin position="47"/>
        <end position="110"/>
    </location>
</feature>
<dbReference type="EMBL" id="VIIS01000465">
    <property type="protein sequence ID" value="KAF0308773.1"/>
    <property type="molecule type" value="Genomic_DNA"/>
</dbReference>
<dbReference type="GO" id="GO:0005576">
    <property type="term" value="C:extracellular region"/>
    <property type="evidence" value="ECO:0007669"/>
    <property type="project" value="UniProtKB-SubCell"/>
</dbReference>
<gene>
    <name evidence="5" type="ORF">FJT64_020038</name>
</gene>
<feature type="chain" id="PRO_5025389048" description="Single domain-containing protein" evidence="3">
    <location>
        <begin position="32"/>
        <end position="220"/>
    </location>
</feature>
<keyword evidence="3" id="KW-0732">Signal</keyword>
<protein>
    <recommendedName>
        <fullName evidence="4">Single domain-containing protein</fullName>
    </recommendedName>
</protein>
<keyword evidence="6" id="KW-1185">Reference proteome</keyword>
<organism evidence="5 6">
    <name type="scientific">Amphibalanus amphitrite</name>
    <name type="common">Striped barnacle</name>
    <name type="synonym">Balanus amphitrite</name>
    <dbReference type="NCBI Taxonomy" id="1232801"/>
    <lineage>
        <taxon>Eukaryota</taxon>
        <taxon>Metazoa</taxon>
        <taxon>Ecdysozoa</taxon>
        <taxon>Arthropoda</taxon>
        <taxon>Crustacea</taxon>
        <taxon>Multicrustacea</taxon>
        <taxon>Cirripedia</taxon>
        <taxon>Thoracica</taxon>
        <taxon>Thoracicalcarea</taxon>
        <taxon>Balanomorpha</taxon>
        <taxon>Balanoidea</taxon>
        <taxon>Balanidae</taxon>
        <taxon>Amphibalaninae</taxon>
        <taxon>Amphibalanus</taxon>
    </lineage>
</organism>
<feature type="domain" description="Single" evidence="4">
    <location>
        <begin position="113"/>
        <end position="185"/>
    </location>
</feature>
<dbReference type="AlphaFoldDB" id="A0A6A4WRV0"/>
<name>A0A6A4WRV0_AMPAM</name>
<evidence type="ECO:0000259" key="4">
    <source>
        <dbReference type="SMART" id="SM01318"/>
    </source>
</evidence>
<accession>A0A6A4WRV0</accession>
<evidence type="ECO:0000313" key="6">
    <source>
        <dbReference type="Proteomes" id="UP000440578"/>
    </source>
</evidence>
<comment type="subcellular location">
    <subcellularLocation>
        <location evidence="1">Secreted</location>
    </subcellularLocation>
</comment>